<dbReference type="EMBL" id="JACJJC010000004">
    <property type="protein sequence ID" value="MBM6703685.1"/>
    <property type="molecule type" value="Genomic_DNA"/>
</dbReference>
<reference evidence="1 2" key="1">
    <citation type="journal article" date="2021" name="Sci. Rep.">
        <title>The distribution of antibiotic resistance genes in chicken gut microbiota commensals.</title>
        <authorList>
            <person name="Juricova H."/>
            <person name="Matiasovicova J."/>
            <person name="Kubasova T."/>
            <person name="Cejkova D."/>
            <person name="Rychlik I."/>
        </authorList>
    </citation>
    <scope>NUCLEOTIDE SEQUENCE [LARGE SCALE GENOMIC DNA]</scope>
    <source>
        <strain evidence="1 2">An829</strain>
    </source>
</reference>
<evidence type="ECO:0000313" key="1">
    <source>
        <dbReference type="EMBL" id="MBM6703685.1"/>
    </source>
</evidence>
<proteinExistence type="predicted"/>
<dbReference type="RefSeq" id="WP_205102152.1">
    <property type="nucleotide sequence ID" value="NZ_JACJJC010000004.1"/>
</dbReference>
<organism evidence="1 2">
    <name type="scientific">Sutterella massiliensis</name>
    <dbReference type="NCBI Taxonomy" id="1816689"/>
    <lineage>
        <taxon>Bacteria</taxon>
        <taxon>Pseudomonadati</taxon>
        <taxon>Pseudomonadota</taxon>
        <taxon>Betaproteobacteria</taxon>
        <taxon>Burkholderiales</taxon>
        <taxon>Sutterellaceae</taxon>
        <taxon>Sutterella</taxon>
    </lineage>
</organism>
<evidence type="ECO:0000313" key="2">
    <source>
        <dbReference type="Proteomes" id="UP000715095"/>
    </source>
</evidence>
<accession>A0ABS2DQR9</accession>
<dbReference type="Proteomes" id="UP000715095">
    <property type="component" value="Unassembled WGS sequence"/>
</dbReference>
<gene>
    <name evidence="1" type="ORF">H6A60_04170</name>
</gene>
<name>A0ABS2DQR9_9BURK</name>
<keyword evidence="2" id="KW-1185">Reference proteome</keyword>
<protein>
    <submittedName>
        <fullName evidence="1">Uncharacterized protein</fullName>
    </submittedName>
</protein>
<comment type="caution">
    <text evidence="1">The sequence shown here is derived from an EMBL/GenBank/DDBJ whole genome shotgun (WGS) entry which is preliminary data.</text>
</comment>
<sequence>MFDPERFQLYDAERRLMLAVMPLTREEALAQIPGEFVVGDRLLAKRLGVEAVPEDVMNARFSEFAAEPEEKILRLWMNASENADSCDIFVSPFDALPDAGGAPDWSLKSCGFFLGDIAVFSEWIATIYGVETPEELRRVTSRFLSRDLERMVRAVKLFDLAENKEIACWPILHDNPLRAFSAASESYPEIRYDDDDFDIHLKPEALGS</sequence>